<keyword evidence="2" id="KW-1185">Reference proteome</keyword>
<gene>
    <name evidence="1" type="primary">A03p071000.1_BraROA</name>
    <name evidence="1" type="ORF">IGI04_012646</name>
</gene>
<comment type="caution">
    <text evidence="1">The sequence shown here is derived from an EMBL/GenBank/DDBJ whole genome shotgun (WGS) entry which is preliminary data.</text>
</comment>
<organism evidence="1 2">
    <name type="scientific">Brassica rapa subsp. trilocularis</name>
    <dbReference type="NCBI Taxonomy" id="1813537"/>
    <lineage>
        <taxon>Eukaryota</taxon>
        <taxon>Viridiplantae</taxon>
        <taxon>Streptophyta</taxon>
        <taxon>Embryophyta</taxon>
        <taxon>Tracheophyta</taxon>
        <taxon>Spermatophyta</taxon>
        <taxon>Magnoliopsida</taxon>
        <taxon>eudicotyledons</taxon>
        <taxon>Gunneridae</taxon>
        <taxon>Pentapetalae</taxon>
        <taxon>rosids</taxon>
        <taxon>malvids</taxon>
        <taxon>Brassicales</taxon>
        <taxon>Brassicaceae</taxon>
        <taxon>Brassiceae</taxon>
        <taxon>Brassica</taxon>
    </lineage>
</organism>
<dbReference type="EMBL" id="JADBGQ010000003">
    <property type="protein sequence ID" value="KAG5406527.1"/>
    <property type="molecule type" value="Genomic_DNA"/>
</dbReference>
<protein>
    <submittedName>
        <fullName evidence="1">Uncharacterized protein</fullName>
    </submittedName>
</protein>
<reference evidence="1 2" key="1">
    <citation type="submission" date="2021-03" db="EMBL/GenBank/DDBJ databases">
        <authorList>
            <person name="King G.J."/>
            <person name="Bancroft I."/>
            <person name="Baten A."/>
            <person name="Bloomfield J."/>
            <person name="Borpatragohain P."/>
            <person name="He Z."/>
            <person name="Irish N."/>
            <person name="Irwin J."/>
            <person name="Liu K."/>
            <person name="Mauleon R.P."/>
            <person name="Moore J."/>
            <person name="Morris R."/>
            <person name="Ostergaard L."/>
            <person name="Wang B."/>
            <person name="Wells R."/>
        </authorList>
    </citation>
    <scope>NUCLEOTIDE SEQUENCE [LARGE SCALE GENOMIC DNA]</scope>
    <source>
        <strain evidence="1">R-o-18</strain>
        <tissue evidence="1">Leaf</tissue>
    </source>
</reference>
<sequence length="137" mass="16325">MPKTRMCLKLLTDMRDTIGLHVKLLLYWVTFFRFFFKLVQELYCLQMRFQRYSYQPPSMSMLTDLTPIGLALEGKDTQSPLGNTYSLVLKQLQFGQRYRRQRQPARAWSLARRADLCFKKHDKAWPIIKVRSKSRAT</sequence>
<proteinExistence type="predicted"/>
<evidence type="ECO:0000313" key="2">
    <source>
        <dbReference type="Proteomes" id="UP000823674"/>
    </source>
</evidence>
<accession>A0ABQ7N6H9</accession>
<evidence type="ECO:0000313" key="1">
    <source>
        <dbReference type="EMBL" id="KAG5406527.1"/>
    </source>
</evidence>
<dbReference type="Proteomes" id="UP000823674">
    <property type="component" value="Chromosome A03"/>
</dbReference>
<name>A0ABQ7N6H9_BRACM</name>